<organism evidence="2 3">
    <name type="scientific">Hymenobacter persicinus</name>
    <dbReference type="NCBI Taxonomy" id="2025506"/>
    <lineage>
        <taxon>Bacteria</taxon>
        <taxon>Pseudomonadati</taxon>
        <taxon>Bacteroidota</taxon>
        <taxon>Cytophagia</taxon>
        <taxon>Cytophagales</taxon>
        <taxon>Hymenobacteraceae</taxon>
        <taxon>Hymenobacter</taxon>
    </lineage>
</organism>
<protein>
    <submittedName>
        <fullName evidence="2">Lipid A deacylase LpxR family protein</fullName>
    </submittedName>
</protein>
<evidence type="ECO:0000256" key="1">
    <source>
        <dbReference type="SAM" id="SignalP"/>
    </source>
</evidence>
<gene>
    <name evidence="2" type="ORF">EWM57_00305</name>
</gene>
<dbReference type="OrthoDB" id="622552at2"/>
<name>A0A4Q5LGE8_9BACT</name>
<keyword evidence="1" id="KW-0732">Signal</keyword>
<feature type="chain" id="PRO_5020254144" evidence="1">
    <location>
        <begin position="22"/>
        <end position="327"/>
    </location>
</feature>
<feature type="signal peptide" evidence="1">
    <location>
        <begin position="1"/>
        <end position="21"/>
    </location>
</feature>
<dbReference type="EMBL" id="SEWE01000001">
    <property type="protein sequence ID" value="RYU84802.1"/>
    <property type="molecule type" value="Genomic_DNA"/>
</dbReference>
<evidence type="ECO:0000313" key="2">
    <source>
        <dbReference type="EMBL" id="RYU84802.1"/>
    </source>
</evidence>
<reference evidence="2 3" key="1">
    <citation type="submission" date="2019-02" db="EMBL/GenBank/DDBJ databases">
        <title>Bacterial novel species isolated from soil.</title>
        <authorList>
            <person name="Jung H.-Y."/>
        </authorList>
    </citation>
    <scope>NUCLEOTIDE SEQUENCE [LARGE SCALE GENOMIC DNA]</scope>
    <source>
        <strain evidence="2 3">1-3-3-3</strain>
    </source>
</reference>
<dbReference type="InterPro" id="IPR018707">
    <property type="entry name" value="LpxR"/>
</dbReference>
<keyword evidence="3" id="KW-1185">Reference proteome</keyword>
<dbReference type="Gene3D" id="2.40.128.140">
    <property type="entry name" value="Outer membrane protein"/>
    <property type="match status" value="1"/>
</dbReference>
<accession>A0A4Q5LGE8</accession>
<dbReference type="Pfam" id="PF09982">
    <property type="entry name" value="LpxR"/>
    <property type="match status" value="1"/>
</dbReference>
<proteinExistence type="predicted"/>
<dbReference type="Proteomes" id="UP000294155">
    <property type="component" value="Unassembled WGS sequence"/>
</dbReference>
<evidence type="ECO:0000313" key="3">
    <source>
        <dbReference type="Proteomes" id="UP000294155"/>
    </source>
</evidence>
<comment type="caution">
    <text evidence="2">The sequence shown here is derived from an EMBL/GenBank/DDBJ whole genome shotgun (WGS) entry which is preliminary data.</text>
</comment>
<dbReference type="AlphaFoldDB" id="A0A4Q5LGE8"/>
<dbReference type="InterPro" id="IPR037107">
    <property type="entry name" value="Put_OMP_sf"/>
</dbReference>
<sequence length="327" mass="35336">MMRCLLGLIMLLGLNSLAASAQSPMDSTRVSSDRLLGYSFANDAFLRTDYYYTQGMTLLLVSPGLRHSPVNRILGPVLVGSTLHHGIRLHYDGFTPLRIQDPFIRLGDRPYASYIYADLFRVASQSARRRRMTTALNVGILGPVAGAKGFQTKFHELLGAPTPRGWDYQVQTDVVLGYEGRIEQQLLALGHVAELNGVASASLGTLQTYAGAGATLRLGQRTATVGSLGVNSKAGRAGQPRLQAYGEVQAEGRLVGYNATLQGGLLNRRNPYVLPASAIRRTVVTSTGTVGLGYAGLRLEASLTWISPEFTGSRTHRWNTLGILVAF</sequence>